<dbReference type="OrthoDB" id="4760831at2759"/>
<feature type="region of interest" description="Disordered" evidence="1">
    <location>
        <begin position="1"/>
        <end position="69"/>
    </location>
</feature>
<accession>A0A8H2VZL0</accession>
<comment type="caution">
    <text evidence="2">The sequence shown here is derived from an EMBL/GenBank/DDBJ whole genome shotgun (WGS) entry which is preliminary data.</text>
</comment>
<proteinExistence type="predicted"/>
<dbReference type="EMBL" id="CAJHIA010000029">
    <property type="protein sequence ID" value="CAD6447622.1"/>
    <property type="molecule type" value="Genomic_DNA"/>
</dbReference>
<organism evidence="2 3">
    <name type="scientific">Sclerotinia trifoliorum</name>
    <dbReference type="NCBI Taxonomy" id="28548"/>
    <lineage>
        <taxon>Eukaryota</taxon>
        <taxon>Fungi</taxon>
        <taxon>Dikarya</taxon>
        <taxon>Ascomycota</taxon>
        <taxon>Pezizomycotina</taxon>
        <taxon>Leotiomycetes</taxon>
        <taxon>Helotiales</taxon>
        <taxon>Sclerotiniaceae</taxon>
        <taxon>Sclerotinia</taxon>
    </lineage>
</organism>
<sequence>MVSPSRIGSITYGGVRKRTINSVRDPVTGRFRPQTKPKHNAQPNNPPPNPPTAHRTKEKYSELKGEKSKFKRRENEILQHKREVARLTEYGEEVDRQMQELEDRLEDLEEFEEQNQELEKRVEYLEEIKAEKEKLESRAEQLEDMVWDMESKGTATYNGDNSPDTLLIFSYHGDSGFHDTRHDHIWSATTEKELPCMPSSGIQTLLGESESDAILFYDTCHSADTAMTFSPSAGSVTELIAACGFQTTAPGAGNNTFTPALIRELSSAAAQEALSVSGLYNRVLARLRNTRKRDRNTTPIHCTSSHHVIPGFRKLG</sequence>
<evidence type="ECO:0000313" key="2">
    <source>
        <dbReference type="EMBL" id="CAD6447622.1"/>
    </source>
</evidence>
<keyword evidence="3" id="KW-1185">Reference proteome</keyword>
<name>A0A8H2VZL0_9HELO</name>
<evidence type="ECO:0000256" key="1">
    <source>
        <dbReference type="SAM" id="MobiDB-lite"/>
    </source>
</evidence>
<dbReference type="AlphaFoldDB" id="A0A8H2VZL0"/>
<evidence type="ECO:0000313" key="3">
    <source>
        <dbReference type="Proteomes" id="UP000624404"/>
    </source>
</evidence>
<dbReference type="Proteomes" id="UP000624404">
    <property type="component" value="Unassembled WGS sequence"/>
</dbReference>
<gene>
    <name evidence="2" type="ORF">SCLTRI_LOCUS7414</name>
</gene>
<reference evidence="2" key="1">
    <citation type="submission" date="2020-10" db="EMBL/GenBank/DDBJ databases">
        <authorList>
            <person name="Kusch S."/>
        </authorList>
    </citation>
    <scope>NUCLEOTIDE SEQUENCE</scope>
    <source>
        <strain evidence="2">SwB9</strain>
    </source>
</reference>
<feature type="compositionally biased region" description="Basic and acidic residues" evidence="1">
    <location>
        <begin position="58"/>
        <end position="69"/>
    </location>
</feature>
<protein>
    <submittedName>
        <fullName evidence="2">55c48d53-231d-43c0-bde6-c855ffc47b51</fullName>
    </submittedName>
</protein>